<dbReference type="Pfam" id="PF14302">
    <property type="entry name" value="DUF4377"/>
    <property type="match status" value="1"/>
</dbReference>
<proteinExistence type="predicted"/>
<sequence length="114" mass="13101">MKLKTIMLAIFILMVSCEKNDFGLNNKTLVIASEKVDCVGISPQKCFLVREVDKQDWHFFYDSIIGFTYEAGFEYEILISEKELENPPADASSIEYKLIRIISKIEKTSENLPN</sequence>
<evidence type="ECO:0000313" key="3">
    <source>
        <dbReference type="Proteomes" id="UP000247345"/>
    </source>
</evidence>
<dbReference type="InterPro" id="IPR025485">
    <property type="entry name" value="DUF4377"/>
</dbReference>
<dbReference type="Proteomes" id="UP000247345">
    <property type="component" value="Unassembled WGS sequence"/>
</dbReference>
<reference evidence="2 3" key="1">
    <citation type="submission" date="2016-12" db="EMBL/GenBank/DDBJ databases">
        <title>Trade-off between light-utilization and light-protection in marine flavobacteria.</title>
        <authorList>
            <person name="Kumagai Y."/>
            <person name="Yoshizawa S."/>
            <person name="Kogure K."/>
            <person name="Iwasaki W."/>
        </authorList>
    </citation>
    <scope>NUCLEOTIDE SEQUENCE [LARGE SCALE GENOMIC DNA]</scope>
    <source>
        <strain evidence="2 3">KCTC 12100</strain>
    </source>
</reference>
<protein>
    <recommendedName>
        <fullName evidence="1">DUF4377 domain-containing protein</fullName>
    </recommendedName>
</protein>
<organism evidence="2 3">
    <name type="scientific">Polaribacter butkevichii</name>
    <dbReference type="NCBI Taxonomy" id="218490"/>
    <lineage>
        <taxon>Bacteria</taxon>
        <taxon>Pseudomonadati</taxon>
        <taxon>Bacteroidota</taxon>
        <taxon>Flavobacteriia</taxon>
        <taxon>Flavobacteriales</taxon>
        <taxon>Flavobacteriaceae</taxon>
    </lineage>
</organism>
<keyword evidence="3" id="KW-1185">Reference proteome</keyword>
<dbReference type="PROSITE" id="PS51257">
    <property type="entry name" value="PROKAR_LIPOPROTEIN"/>
    <property type="match status" value="1"/>
</dbReference>
<accession>A0A2P6C7J2</accession>
<gene>
    <name evidence="2" type="ORF">BTO14_12575</name>
</gene>
<feature type="domain" description="DUF4377" evidence="1">
    <location>
        <begin position="31"/>
        <end position="104"/>
    </location>
</feature>
<dbReference type="RefSeq" id="WP_170062916.1">
    <property type="nucleotide sequence ID" value="NZ_CP150661.1"/>
</dbReference>
<evidence type="ECO:0000313" key="2">
    <source>
        <dbReference type="EMBL" id="PQJ68874.1"/>
    </source>
</evidence>
<dbReference type="EMBL" id="MSCK01000002">
    <property type="protein sequence ID" value="PQJ68874.1"/>
    <property type="molecule type" value="Genomic_DNA"/>
</dbReference>
<name>A0A2P6C7J2_9FLAO</name>
<dbReference type="AlphaFoldDB" id="A0A2P6C7J2"/>
<comment type="caution">
    <text evidence="2">The sequence shown here is derived from an EMBL/GenBank/DDBJ whole genome shotgun (WGS) entry which is preliminary data.</text>
</comment>
<evidence type="ECO:0000259" key="1">
    <source>
        <dbReference type="Pfam" id="PF14302"/>
    </source>
</evidence>